<proteinExistence type="predicted"/>
<feature type="DNA-binding region" description="H-T-H motif" evidence="4">
    <location>
        <begin position="56"/>
        <end position="75"/>
    </location>
</feature>
<dbReference type="InterPro" id="IPR009057">
    <property type="entry name" value="Homeodomain-like_sf"/>
</dbReference>
<evidence type="ECO:0000256" key="4">
    <source>
        <dbReference type="PROSITE-ProRule" id="PRU00335"/>
    </source>
</evidence>
<dbReference type="GO" id="GO:0003700">
    <property type="term" value="F:DNA-binding transcription factor activity"/>
    <property type="evidence" value="ECO:0007669"/>
    <property type="project" value="TreeGrafter"/>
</dbReference>
<evidence type="ECO:0000256" key="5">
    <source>
        <dbReference type="SAM" id="MobiDB-lite"/>
    </source>
</evidence>
<dbReference type="GO" id="GO:0045892">
    <property type="term" value="P:negative regulation of DNA-templated transcription"/>
    <property type="evidence" value="ECO:0007669"/>
    <property type="project" value="InterPro"/>
</dbReference>
<dbReference type="InterPro" id="IPR050109">
    <property type="entry name" value="HTH-type_TetR-like_transc_reg"/>
</dbReference>
<dbReference type="PANTHER" id="PTHR30055:SF151">
    <property type="entry name" value="TRANSCRIPTIONAL REGULATORY PROTEIN"/>
    <property type="match status" value="1"/>
</dbReference>
<dbReference type="PROSITE" id="PS50977">
    <property type="entry name" value="HTH_TETR_2"/>
    <property type="match status" value="1"/>
</dbReference>
<dbReference type="SUPFAM" id="SSF46689">
    <property type="entry name" value="Homeodomain-like"/>
    <property type="match status" value="1"/>
</dbReference>
<evidence type="ECO:0000259" key="6">
    <source>
        <dbReference type="PROSITE" id="PS50977"/>
    </source>
</evidence>
<name>A0A895XNS8_9ACTN</name>
<evidence type="ECO:0000256" key="2">
    <source>
        <dbReference type="ARBA" id="ARBA00023125"/>
    </source>
</evidence>
<dbReference type="SUPFAM" id="SSF48498">
    <property type="entry name" value="Tetracyclin repressor-like, C-terminal domain"/>
    <property type="match status" value="1"/>
</dbReference>
<dbReference type="KEGG" id="nav:JQS30_07835"/>
<sequence>MAGYHTGAGNPQRSLELMWTPPNETSKPGPKPKLTLTAIVNAAIDIADTEGLAALSMRSVADKLGAGTMSLYRYVPGKGELLDLMVETLNAIDDEAEATYRNSHWRQAAEHMADKAWETYRAHPWMLEINQARPVFGPKMLRGFEATLASYANLNITDKEKIAILLTIDNFINGCARTAMAAAQQHPDDLQASDEEYWQAQMPYLERAMETGEYPHMKALDEDVWDDNAPGHPHPLHFGLSALLDGLEARIAELEKANRATDRHT</sequence>
<evidence type="ECO:0000313" key="7">
    <source>
        <dbReference type="EMBL" id="QSB06787.1"/>
    </source>
</evidence>
<organism evidence="7 8">
    <name type="scientific">Natronoglycomyces albus</name>
    <dbReference type="NCBI Taxonomy" id="2811108"/>
    <lineage>
        <taxon>Bacteria</taxon>
        <taxon>Bacillati</taxon>
        <taxon>Actinomycetota</taxon>
        <taxon>Actinomycetes</taxon>
        <taxon>Glycomycetales</taxon>
        <taxon>Glycomycetaceae</taxon>
        <taxon>Natronoglycomyces</taxon>
    </lineage>
</organism>
<dbReference type="PANTHER" id="PTHR30055">
    <property type="entry name" value="HTH-TYPE TRANSCRIPTIONAL REGULATOR RUTR"/>
    <property type="match status" value="1"/>
</dbReference>
<dbReference type="EMBL" id="CP070496">
    <property type="protein sequence ID" value="QSB06787.1"/>
    <property type="molecule type" value="Genomic_DNA"/>
</dbReference>
<evidence type="ECO:0000256" key="1">
    <source>
        <dbReference type="ARBA" id="ARBA00023015"/>
    </source>
</evidence>
<dbReference type="InterPro" id="IPR036271">
    <property type="entry name" value="Tet_transcr_reg_TetR-rel_C_sf"/>
</dbReference>
<dbReference type="Pfam" id="PF00440">
    <property type="entry name" value="TetR_N"/>
    <property type="match status" value="1"/>
</dbReference>
<keyword evidence="8" id="KW-1185">Reference proteome</keyword>
<feature type="domain" description="HTH tetR-type" evidence="6">
    <location>
        <begin position="33"/>
        <end position="93"/>
    </location>
</feature>
<evidence type="ECO:0000256" key="3">
    <source>
        <dbReference type="ARBA" id="ARBA00023163"/>
    </source>
</evidence>
<reference evidence="7" key="1">
    <citation type="submission" date="2021-02" db="EMBL/GenBank/DDBJ databases">
        <title>Natronoglycomyces albus gen. nov., sp. nov, a haloalkaliphilic actinobacterium from a soda solonchak soil.</title>
        <authorList>
            <person name="Sorokin D.Y."/>
            <person name="Khijniak T.V."/>
            <person name="Zakharycheva A.P."/>
            <person name="Boueva O.V."/>
            <person name="Ariskina E.V."/>
            <person name="Hahnke R.L."/>
            <person name="Bunk B."/>
            <person name="Sproer C."/>
            <person name="Schumann P."/>
            <person name="Evtushenko L.I."/>
            <person name="Kublanov I.V."/>
        </authorList>
    </citation>
    <scope>NUCLEOTIDE SEQUENCE</scope>
    <source>
        <strain evidence="7">DSM 106290</strain>
    </source>
</reference>
<keyword evidence="2 4" id="KW-0238">DNA-binding</keyword>
<dbReference type="Gene3D" id="1.10.10.60">
    <property type="entry name" value="Homeodomain-like"/>
    <property type="match status" value="1"/>
</dbReference>
<feature type="region of interest" description="Disordered" evidence="5">
    <location>
        <begin position="1"/>
        <end position="31"/>
    </location>
</feature>
<dbReference type="AlphaFoldDB" id="A0A895XNS8"/>
<dbReference type="InterPro" id="IPR004111">
    <property type="entry name" value="Repressor_TetR_C"/>
</dbReference>
<protein>
    <submittedName>
        <fullName evidence="7">TetR/AcrR family transcriptional regulator C-terminal domain-containing protein</fullName>
    </submittedName>
</protein>
<keyword evidence="1" id="KW-0805">Transcription regulation</keyword>
<dbReference type="GO" id="GO:0000976">
    <property type="term" value="F:transcription cis-regulatory region binding"/>
    <property type="evidence" value="ECO:0007669"/>
    <property type="project" value="TreeGrafter"/>
</dbReference>
<dbReference type="Gene3D" id="1.10.357.10">
    <property type="entry name" value="Tetracycline Repressor, domain 2"/>
    <property type="match status" value="1"/>
</dbReference>
<dbReference type="RefSeq" id="WP_213172794.1">
    <property type="nucleotide sequence ID" value="NZ_CP070496.1"/>
</dbReference>
<dbReference type="InterPro" id="IPR001647">
    <property type="entry name" value="HTH_TetR"/>
</dbReference>
<keyword evidence="3" id="KW-0804">Transcription</keyword>
<dbReference type="Proteomes" id="UP000662939">
    <property type="component" value="Chromosome"/>
</dbReference>
<evidence type="ECO:0000313" key="8">
    <source>
        <dbReference type="Proteomes" id="UP000662939"/>
    </source>
</evidence>
<dbReference type="Pfam" id="PF02909">
    <property type="entry name" value="TetR_C_1"/>
    <property type="match status" value="1"/>
</dbReference>
<gene>
    <name evidence="7" type="ORF">JQS30_07835</name>
</gene>
<accession>A0A895XNS8</accession>